<dbReference type="Pfam" id="PF00210">
    <property type="entry name" value="Ferritin"/>
    <property type="match status" value="1"/>
</dbReference>
<reference evidence="12" key="1">
    <citation type="submission" date="2023-07" db="EMBL/GenBank/DDBJ databases">
        <authorList>
            <person name="Stuckert A."/>
        </authorList>
    </citation>
    <scope>NUCLEOTIDE SEQUENCE</scope>
</reference>
<dbReference type="InterPro" id="IPR000477">
    <property type="entry name" value="RT_dom"/>
</dbReference>
<evidence type="ECO:0000256" key="4">
    <source>
        <dbReference type="ARBA" id="ARBA00022723"/>
    </source>
</evidence>
<comment type="similarity">
    <text evidence="2">Belongs to the beta type-B retroviral polymerase family. HERV class-II K(HML-2) pol subfamily.</text>
</comment>
<dbReference type="InterPro" id="IPR043502">
    <property type="entry name" value="DNA/RNA_pol_sf"/>
</dbReference>
<dbReference type="InterPro" id="IPR012347">
    <property type="entry name" value="Ferritin-like"/>
</dbReference>
<evidence type="ECO:0000256" key="7">
    <source>
        <dbReference type="ARBA" id="ARBA00025111"/>
    </source>
</evidence>
<dbReference type="Gene3D" id="1.20.1260.10">
    <property type="match status" value="1"/>
</dbReference>
<evidence type="ECO:0000256" key="5">
    <source>
        <dbReference type="ARBA" id="ARBA00023002"/>
    </source>
</evidence>
<evidence type="ECO:0000259" key="10">
    <source>
        <dbReference type="PROSITE" id="PS50878"/>
    </source>
</evidence>
<name>A0ABN9KYM8_9NEOB</name>
<dbReference type="Gene3D" id="3.10.10.10">
    <property type="entry name" value="HIV Type 1 Reverse Transcriptase, subunit A, domain 1"/>
    <property type="match status" value="1"/>
</dbReference>
<evidence type="ECO:0000259" key="11">
    <source>
        <dbReference type="PROSITE" id="PS50905"/>
    </source>
</evidence>
<keyword evidence="5" id="KW-0560">Oxidoreductase</keyword>
<keyword evidence="4 9" id="KW-0479">Metal-binding</keyword>
<dbReference type="CDD" id="cd01647">
    <property type="entry name" value="RT_LTR"/>
    <property type="match status" value="1"/>
</dbReference>
<evidence type="ECO:0000256" key="9">
    <source>
        <dbReference type="RuleBase" id="RU361145"/>
    </source>
</evidence>
<gene>
    <name evidence="12" type="ORF">RIMI_LOCUS3557051</name>
</gene>
<dbReference type="InterPro" id="IPR009078">
    <property type="entry name" value="Ferritin-like_SF"/>
</dbReference>
<evidence type="ECO:0000256" key="1">
    <source>
        <dbReference type="ARBA" id="ARBA00007513"/>
    </source>
</evidence>
<keyword evidence="3 9" id="KW-0409">Iron storage</keyword>
<comment type="function">
    <text evidence="7">Stores iron in a soluble, non-toxic, readily available form. Important for iron homeostasis. Has ferroxidase activity. Iron is taken up in the ferrous form and deposited as ferric hydroxides after oxidation.</text>
</comment>
<sequence length="522" mass="59347">MYLKSPSLMPYLRIGIVIVLSILIPGSKFPKGRLFNLSVPEHTAMRSYVKESLEKGHIRPSSSPLGAGFFFVAKKDGSLRPCIDYRLLNKITVKFQYPLPLISDLFARIKGASWFTKIDLRGAYNLVRIRQGDEWKTAFNTPEGHFEYLVMPFGLANAPSVFQSFMHDIFREYLDKFLIVYLDDILIFSDDWESHVKQVRMVFQVEVDASEIGAGAVLSQKGQVESSDCPGVDSVVDRLQQIWTQPAVGGVCTPPGRTLRPISGCSSSGQDWLQTDDVSSTPRLLPINPELQGAEIRRSLTLSRVLASTVLERNPLRVLGSFLSSLQSLKTFTAFFFAPLRHQEAAMESQVRQNYNRDCEAAINRMVNLELYASYTYLSMSFYFDRDDVALHHVAKFFKEQSHEEREHAEKFLKYQNKRGGRVVLQDIKKPERDEWANTLEAMQAALELEKTVNQALLDLHKLSTDKVDPQLCDFLESEYLEEQVKAMKQLGDYITNLKRLGVPQNGMGEYLFDKHTLGESS</sequence>
<dbReference type="InterPro" id="IPR009040">
    <property type="entry name" value="Ferritin-like_diiron"/>
</dbReference>
<keyword evidence="13" id="KW-1185">Reference proteome</keyword>
<dbReference type="SUPFAM" id="SSF47240">
    <property type="entry name" value="Ferritin-like"/>
    <property type="match status" value="1"/>
</dbReference>
<dbReference type="SUPFAM" id="SSF56672">
    <property type="entry name" value="DNA/RNA polymerases"/>
    <property type="match status" value="1"/>
</dbReference>
<comment type="similarity">
    <text evidence="1 9">Belongs to the ferritin family.</text>
</comment>
<dbReference type="PROSITE" id="PS00540">
    <property type="entry name" value="FERRITIN_1"/>
    <property type="match status" value="1"/>
</dbReference>
<comment type="catalytic activity">
    <reaction evidence="8">
        <text>4 Fe(2+) + O2 + 4 H(+) = 4 Fe(3+) + 2 H2O</text>
        <dbReference type="Rhea" id="RHEA:11148"/>
        <dbReference type="ChEBI" id="CHEBI:15377"/>
        <dbReference type="ChEBI" id="CHEBI:15378"/>
        <dbReference type="ChEBI" id="CHEBI:15379"/>
        <dbReference type="ChEBI" id="CHEBI:29033"/>
        <dbReference type="ChEBI" id="CHEBI:29034"/>
        <dbReference type="EC" id="1.16.3.1"/>
    </reaction>
</comment>
<dbReference type="Proteomes" id="UP001176940">
    <property type="component" value="Unassembled WGS sequence"/>
</dbReference>
<dbReference type="Gene3D" id="3.30.70.270">
    <property type="match status" value="1"/>
</dbReference>
<dbReference type="InterPro" id="IPR001519">
    <property type="entry name" value="Ferritin"/>
</dbReference>
<feature type="domain" description="Ferritin-like diiron" evidence="11">
    <location>
        <begin position="353"/>
        <end position="502"/>
    </location>
</feature>
<dbReference type="PROSITE" id="PS50905">
    <property type="entry name" value="FERRITIN_LIKE"/>
    <property type="match status" value="1"/>
</dbReference>
<evidence type="ECO:0000256" key="2">
    <source>
        <dbReference type="ARBA" id="ARBA00010879"/>
    </source>
</evidence>
<dbReference type="InterPro" id="IPR043128">
    <property type="entry name" value="Rev_trsase/Diguanyl_cyclase"/>
</dbReference>
<dbReference type="CDD" id="cd01056">
    <property type="entry name" value="Euk_Ferritin"/>
    <property type="match status" value="1"/>
</dbReference>
<evidence type="ECO:0000256" key="6">
    <source>
        <dbReference type="ARBA" id="ARBA00023004"/>
    </source>
</evidence>
<dbReference type="Pfam" id="PF00078">
    <property type="entry name" value="RVT_1"/>
    <property type="match status" value="1"/>
</dbReference>
<dbReference type="PANTHER" id="PTHR11431">
    <property type="entry name" value="FERRITIN"/>
    <property type="match status" value="1"/>
</dbReference>
<keyword evidence="6 9" id="KW-0408">Iron</keyword>
<dbReference type="PANTHER" id="PTHR11431:SF54">
    <property type="entry name" value="FERRITIN"/>
    <property type="match status" value="1"/>
</dbReference>
<proteinExistence type="inferred from homology"/>
<dbReference type="PROSITE" id="PS50878">
    <property type="entry name" value="RT_POL"/>
    <property type="match status" value="1"/>
</dbReference>
<protein>
    <recommendedName>
        <fullName evidence="9">Ferritin</fullName>
    </recommendedName>
</protein>
<dbReference type="InterPro" id="IPR014034">
    <property type="entry name" value="Ferritin_CS"/>
</dbReference>
<comment type="function">
    <text evidence="9">Stores iron in a soluble, non-toxic, readily available form. Important for iron homeostasis. Iron is taken up in the ferrous form and deposited as ferric hydroxides after oxidation.</text>
</comment>
<accession>A0ABN9KYM8</accession>
<evidence type="ECO:0000256" key="8">
    <source>
        <dbReference type="ARBA" id="ARBA00047990"/>
    </source>
</evidence>
<evidence type="ECO:0000313" key="12">
    <source>
        <dbReference type="EMBL" id="CAJ0928756.1"/>
    </source>
</evidence>
<organism evidence="12 13">
    <name type="scientific">Ranitomeya imitator</name>
    <name type="common">mimic poison frog</name>
    <dbReference type="NCBI Taxonomy" id="111125"/>
    <lineage>
        <taxon>Eukaryota</taxon>
        <taxon>Metazoa</taxon>
        <taxon>Chordata</taxon>
        <taxon>Craniata</taxon>
        <taxon>Vertebrata</taxon>
        <taxon>Euteleostomi</taxon>
        <taxon>Amphibia</taxon>
        <taxon>Batrachia</taxon>
        <taxon>Anura</taxon>
        <taxon>Neobatrachia</taxon>
        <taxon>Hyloidea</taxon>
        <taxon>Dendrobatidae</taxon>
        <taxon>Dendrobatinae</taxon>
        <taxon>Ranitomeya</taxon>
    </lineage>
</organism>
<comment type="caution">
    <text evidence="12">The sequence shown here is derived from an EMBL/GenBank/DDBJ whole genome shotgun (WGS) entry which is preliminary data.</text>
</comment>
<feature type="domain" description="Reverse transcriptase" evidence="10">
    <location>
        <begin position="53"/>
        <end position="248"/>
    </location>
</feature>
<evidence type="ECO:0000256" key="3">
    <source>
        <dbReference type="ARBA" id="ARBA00022434"/>
    </source>
</evidence>
<dbReference type="EMBL" id="CAUEEQ010005402">
    <property type="protein sequence ID" value="CAJ0928756.1"/>
    <property type="molecule type" value="Genomic_DNA"/>
</dbReference>
<dbReference type="InterPro" id="IPR008331">
    <property type="entry name" value="Ferritin_DPS_dom"/>
</dbReference>
<dbReference type="PROSITE" id="PS00204">
    <property type="entry name" value="FERRITIN_2"/>
    <property type="match status" value="1"/>
</dbReference>
<evidence type="ECO:0000313" key="13">
    <source>
        <dbReference type="Proteomes" id="UP001176940"/>
    </source>
</evidence>